<keyword evidence="12" id="KW-1185">Reference proteome</keyword>
<evidence type="ECO:0000256" key="10">
    <source>
        <dbReference type="ARBA" id="ARBA00032441"/>
    </source>
</evidence>
<dbReference type="EMBL" id="FWYD01000002">
    <property type="protein sequence ID" value="SMC55939.1"/>
    <property type="molecule type" value="Genomic_DNA"/>
</dbReference>
<keyword evidence="7" id="KW-0547">Nucleotide-binding</keyword>
<sequence length="164" mass="17976">MGVNVAAMSRGSTTFHINSEQATCAFARTLGTRLQPGDSVLLEGGIGAGKTFFARQLIQSLLTEPEDVPSPTFTLVQVYDSTSGEIWHCDLYRLTDPAQCIELGLEEAFESAICLIEWPDRLGSLTPEDALTIRFSETAQEDARELSLNWHGAKWKSRLEGIVG</sequence>
<evidence type="ECO:0000313" key="11">
    <source>
        <dbReference type="EMBL" id="SMC55939.1"/>
    </source>
</evidence>
<evidence type="ECO:0000256" key="3">
    <source>
        <dbReference type="ARBA" id="ARBA00019010"/>
    </source>
</evidence>
<dbReference type="Pfam" id="PF02367">
    <property type="entry name" value="TsaE"/>
    <property type="match status" value="1"/>
</dbReference>
<dbReference type="Proteomes" id="UP000192330">
    <property type="component" value="Unassembled WGS sequence"/>
</dbReference>
<reference evidence="11 12" key="1">
    <citation type="submission" date="2017-04" db="EMBL/GenBank/DDBJ databases">
        <authorList>
            <person name="Afonso C.L."/>
            <person name="Miller P.J."/>
            <person name="Scott M.A."/>
            <person name="Spackman E."/>
            <person name="Goraichik I."/>
            <person name="Dimitrov K.M."/>
            <person name="Suarez D.L."/>
            <person name="Swayne D.E."/>
        </authorList>
    </citation>
    <scope>NUCLEOTIDE SEQUENCE [LARGE SCALE GENOMIC DNA]</scope>
    <source>
        <strain evidence="11 12">CGMCC 1.12644</strain>
    </source>
</reference>
<dbReference type="NCBIfam" id="TIGR00150">
    <property type="entry name" value="T6A_YjeE"/>
    <property type="match status" value="1"/>
</dbReference>
<dbReference type="Gene3D" id="3.40.50.300">
    <property type="entry name" value="P-loop containing nucleotide triphosphate hydrolases"/>
    <property type="match status" value="1"/>
</dbReference>
<keyword evidence="8" id="KW-0067">ATP-binding</keyword>
<keyword evidence="9" id="KW-0460">Magnesium</keyword>
<evidence type="ECO:0000313" key="12">
    <source>
        <dbReference type="Proteomes" id="UP000192330"/>
    </source>
</evidence>
<gene>
    <name evidence="11" type="ORF">SAMN06295998_102435</name>
</gene>
<keyword evidence="4" id="KW-0963">Cytoplasm</keyword>
<comment type="similarity">
    <text evidence="2">Belongs to the TsaE family.</text>
</comment>
<dbReference type="GO" id="GO:0002949">
    <property type="term" value="P:tRNA threonylcarbamoyladenosine modification"/>
    <property type="evidence" value="ECO:0007669"/>
    <property type="project" value="InterPro"/>
</dbReference>
<name>A0A1W2A5D9_9RHOB</name>
<dbReference type="RefSeq" id="WP_412780452.1">
    <property type="nucleotide sequence ID" value="NZ_FWYD01000002.1"/>
</dbReference>
<dbReference type="PANTHER" id="PTHR33540:SF2">
    <property type="entry name" value="TRNA THREONYLCARBAMOYLADENOSINE BIOSYNTHESIS PROTEIN TSAE"/>
    <property type="match status" value="1"/>
</dbReference>
<dbReference type="InterPro" id="IPR027417">
    <property type="entry name" value="P-loop_NTPase"/>
</dbReference>
<keyword evidence="5" id="KW-0819">tRNA processing</keyword>
<evidence type="ECO:0000256" key="8">
    <source>
        <dbReference type="ARBA" id="ARBA00022840"/>
    </source>
</evidence>
<dbReference type="GO" id="GO:0005737">
    <property type="term" value="C:cytoplasm"/>
    <property type="evidence" value="ECO:0007669"/>
    <property type="project" value="UniProtKB-SubCell"/>
</dbReference>
<evidence type="ECO:0000256" key="7">
    <source>
        <dbReference type="ARBA" id="ARBA00022741"/>
    </source>
</evidence>
<keyword evidence="6" id="KW-0479">Metal-binding</keyword>
<evidence type="ECO:0000256" key="6">
    <source>
        <dbReference type="ARBA" id="ARBA00022723"/>
    </source>
</evidence>
<evidence type="ECO:0000256" key="4">
    <source>
        <dbReference type="ARBA" id="ARBA00022490"/>
    </source>
</evidence>
<evidence type="ECO:0000256" key="5">
    <source>
        <dbReference type="ARBA" id="ARBA00022694"/>
    </source>
</evidence>
<dbReference type="GO" id="GO:0046872">
    <property type="term" value="F:metal ion binding"/>
    <property type="evidence" value="ECO:0007669"/>
    <property type="project" value="UniProtKB-KW"/>
</dbReference>
<dbReference type="AlphaFoldDB" id="A0A1W2A5D9"/>
<comment type="subcellular location">
    <subcellularLocation>
        <location evidence="1">Cytoplasm</location>
    </subcellularLocation>
</comment>
<dbReference type="InterPro" id="IPR003442">
    <property type="entry name" value="T6A_TsaE"/>
</dbReference>
<dbReference type="PANTHER" id="PTHR33540">
    <property type="entry name" value="TRNA THREONYLCARBAMOYLADENOSINE BIOSYNTHESIS PROTEIN TSAE"/>
    <property type="match status" value="1"/>
</dbReference>
<evidence type="ECO:0000256" key="2">
    <source>
        <dbReference type="ARBA" id="ARBA00007599"/>
    </source>
</evidence>
<proteinExistence type="inferred from homology"/>
<dbReference type="STRING" id="1387277.SAMN06295998_102435"/>
<dbReference type="SUPFAM" id="SSF52540">
    <property type="entry name" value="P-loop containing nucleoside triphosphate hydrolases"/>
    <property type="match status" value="1"/>
</dbReference>
<evidence type="ECO:0000256" key="1">
    <source>
        <dbReference type="ARBA" id="ARBA00004496"/>
    </source>
</evidence>
<dbReference type="GO" id="GO:0005524">
    <property type="term" value="F:ATP binding"/>
    <property type="evidence" value="ECO:0007669"/>
    <property type="project" value="UniProtKB-KW"/>
</dbReference>
<accession>A0A1W2A5D9</accession>
<evidence type="ECO:0000256" key="9">
    <source>
        <dbReference type="ARBA" id="ARBA00022842"/>
    </source>
</evidence>
<organism evidence="11 12">
    <name type="scientific">Primorskyibacter flagellatus</name>
    <dbReference type="NCBI Taxonomy" id="1387277"/>
    <lineage>
        <taxon>Bacteria</taxon>
        <taxon>Pseudomonadati</taxon>
        <taxon>Pseudomonadota</taxon>
        <taxon>Alphaproteobacteria</taxon>
        <taxon>Rhodobacterales</taxon>
        <taxon>Roseobacteraceae</taxon>
        <taxon>Primorskyibacter</taxon>
    </lineage>
</organism>
<protein>
    <recommendedName>
        <fullName evidence="3">tRNA threonylcarbamoyladenosine biosynthesis protein TsaE</fullName>
    </recommendedName>
    <alternativeName>
        <fullName evidence="10">t(6)A37 threonylcarbamoyladenosine biosynthesis protein TsaE</fullName>
    </alternativeName>
</protein>